<dbReference type="EMBL" id="BDGG01000004">
    <property type="protein sequence ID" value="GAU97661.1"/>
    <property type="molecule type" value="Genomic_DNA"/>
</dbReference>
<gene>
    <name evidence="1" type="primary">RvY_08919-1</name>
    <name evidence="1" type="synonym">RvY_08919.1</name>
    <name evidence="1" type="ORF">RvY_08919</name>
</gene>
<dbReference type="AlphaFoldDB" id="A0A1D1V7I3"/>
<name>A0A1D1V7I3_RAMVA</name>
<accession>A0A1D1V7I3</accession>
<keyword evidence="2" id="KW-1185">Reference proteome</keyword>
<evidence type="ECO:0000313" key="2">
    <source>
        <dbReference type="Proteomes" id="UP000186922"/>
    </source>
</evidence>
<protein>
    <submittedName>
        <fullName evidence="1">Uncharacterized protein</fullName>
    </submittedName>
</protein>
<proteinExistence type="predicted"/>
<dbReference type="Proteomes" id="UP000186922">
    <property type="component" value="Unassembled WGS sequence"/>
</dbReference>
<organism evidence="1 2">
    <name type="scientific">Ramazzottius varieornatus</name>
    <name type="common">Water bear</name>
    <name type="synonym">Tardigrade</name>
    <dbReference type="NCBI Taxonomy" id="947166"/>
    <lineage>
        <taxon>Eukaryota</taxon>
        <taxon>Metazoa</taxon>
        <taxon>Ecdysozoa</taxon>
        <taxon>Tardigrada</taxon>
        <taxon>Eutardigrada</taxon>
        <taxon>Parachela</taxon>
        <taxon>Hypsibioidea</taxon>
        <taxon>Ramazzottiidae</taxon>
        <taxon>Ramazzottius</taxon>
    </lineage>
</organism>
<evidence type="ECO:0000313" key="1">
    <source>
        <dbReference type="EMBL" id="GAU97661.1"/>
    </source>
</evidence>
<comment type="caution">
    <text evidence="1">The sequence shown here is derived from an EMBL/GenBank/DDBJ whole genome shotgun (WGS) entry which is preliminary data.</text>
</comment>
<reference evidence="1 2" key="1">
    <citation type="journal article" date="2016" name="Nat. Commun.">
        <title>Extremotolerant tardigrade genome and improved radiotolerance of human cultured cells by tardigrade-unique protein.</title>
        <authorList>
            <person name="Hashimoto T."/>
            <person name="Horikawa D.D."/>
            <person name="Saito Y."/>
            <person name="Kuwahara H."/>
            <person name="Kozuka-Hata H."/>
            <person name="Shin-I T."/>
            <person name="Minakuchi Y."/>
            <person name="Ohishi K."/>
            <person name="Motoyama A."/>
            <person name="Aizu T."/>
            <person name="Enomoto A."/>
            <person name="Kondo K."/>
            <person name="Tanaka S."/>
            <person name="Hara Y."/>
            <person name="Koshikawa S."/>
            <person name="Sagara H."/>
            <person name="Miura T."/>
            <person name="Yokobori S."/>
            <person name="Miyagawa K."/>
            <person name="Suzuki Y."/>
            <person name="Kubo T."/>
            <person name="Oyama M."/>
            <person name="Kohara Y."/>
            <person name="Fujiyama A."/>
            <person name="Arakawa K."/>
            <person name="Katayama T."/>
            <person name="Toyoda A."/>
            <person name="Kunieda T."/>
        </authorList>
    </citation>
    <scope>NUCLEOTIDE SEQUENCE [LARGE SCALE GENOMIC DNA]</scope>
    <source>
        <strain evidence="1 2">YOKOZUNA-1</strain>
    </source>
</reference>
<sequence length="106" mass="12550">MVHTFPEEDFCFWPHYVRRLSEDGAHCLCLVSKPWVERIIMENCRSACLTPPDPHPSLSDIEVQLLLTRSDALPARDPWMRLELYRIPLNPSALLNRRYRPEYDRS</sequence>